<name>A0A4C1T5C5_EUMVA</name>
<accession>A0A4C1T5C5</accession>
<dbReference type="EMBL" id="BGZK01000035">
    <property type="protein sequence ID" value="GBP09406.1"/>
    <property type="molecule type" value="Genomic_DNA"/>
</dbReference>
<dbReference type="Proteomes" id="UP000299102">
    <property type="component" value="Unassembled WGS sequence"/>
</dbReference>
<sequence length="139" mass="15510">MHNSLVCAADRSWLVGERRKAFGGLSRSVTHRYVTERYTFFISDSANLRRCHVKIKRVALGDCRARLDPCELRTVVPYKSRYANARPSYMVGGVGGVRCLNARAPTAPRGRAGREGCAARARAQRRARSACTMELLLPQ</sequence>
<reference evidence="1 2" key="1">
    <citation type="journal article" date="2019" name="Commun. Biol.">
        <title>The bagworm genome reveals a unique fibroin gene that provides high tensile strength.</title>
        <authorList>
            <person name="Kono N."/>
            <person name="Nakamura H."/>
            <person name="Ohtoshi R."/>
            <person name="Tomita M."/>
            <person name="Numata K."/>
            <person name="Arakawa K."/>
        </authorList>
    </citation>
    <scope>NUCLEOTIDE SEQUENCE [LARGE SCALE GENOMIC DNA]</scope>
</reference>
<organism evidence="1 2">
    <name type="scientific">Eumeta variegata</name>
    <name type="common">Bagworm moth</name>
    <name type="synonym">Eumeta japonica</name>
    <dbReference type="NCBI Taxonomy" id="151549"/>
    <lineage>
        <taxon>Eukaryota</taxon>
        <taxon>Metazoa</taxon>
        <taxon>Ecdysozoa</taxon>
        <taxon>Arthropoda</taxon>
        <taxon>Hexapoda</taxon>
        <taxon>Insecta</taxon>
        <taxon>Pterygota</taxon>
        <taxon>Neoptera</taxon>
        <taxon>Endopterygota</taxon>
        <taxon>Lepidoptera</taxon>
        <taxon>Glossata</taxon>
        <taxon>Ditrysia</taxon>
        <taxon>Tineoidea</taxon>
        <taxon>Psychidae</taxon>
        <taxon>Oiketicinae</taxon>
        <taxon>Eumeta</taxon>
    </lineage>
</organism>
<keyword evidence="2" id="KW-1185">Reference proteome</keyword>
<gene>
    <name evidence="1" type="ORF">EVAR_5826_1</name>
</gene>
<evidence type="ECO:0000313" key="2">
    <source>
        <dbReference type="Proteomes" id="UP000299102"/>
    </source>
</evidence>
<comment type="caution">
    <text evidence="1">The sequence shown here is derived from an EMBL/GenBank/DDBJ whole genome shotgun (WGS) entry which is preliminary data.</text>
</comment>
<protein>
    <submittedName>
        <fullName evidence="1">Uncharacterized protein</fullName>
    </submittedName>
</protein>
<proteinExistence type="predicted"/>
<dbReference type="AlphaFoldDB" id="A0A4C1T5C5"/>
<evidence type="ECO:0000313" key="1">
    <source>
        <dbReference type="EMBL" id="GBP09406.1"/>
    </source>
</evidence>